<feature type="transmembrane region" description="Helical" evidence="5">
    <location>
        <begin position="124"/>
        <end position="147"/>
    </location>
</feature>
<dbReference type="AlphaFoldDB" id="A0A377JQL1"/>
<evidence type="ECO:0000313" key="8">
    <source>
        <dbReference type="Proteomes" id="UP000255103"/>
    </source>
</evidence>
<dbReference type="EMBL" id="UGHX01000001">
    <property type="protein sequence ID" value="STP10270.1"/>
    <property type="molecule type" value="Genomic_DNA"/>
</dbReference>
<feature type="transmembrane region" description="Helical" evidence="5">
    <location>
        <begin position="12"/>
        <end position="31"/>
    </location>
</feature>
<dbReference type="Proteomes" id="UP000255103">
    <property type="component" value="Unassembled WGS sequence"/>
</dbReference>
<evidence type="ECO:0000256" key="4">
    <source>
        <dbReference type="ARBA" id="ARBA00023136"/>
    </source>
</evidence>
<evidence type="ECO:0000256" key="1">
    <source>
        <dbReference type="ARBA" id="ARBA00004141"/>
    </source>
</evidence>
<proteinExistence type="predicted"/>
<accession>A0A377JQL1</accession>
<feature type="transmembrane region" description="Helical" evidence="5">
    <location>
        <begin position="37"/>
        <end position="55"/>
    </location>
</feature>
<gene>
    <name evidence="7" type="ORF">NCTC12219_00124</name>
</gene>
<feature type="transmembrane region" description="Helical" evidence="5">
    <location>
        <begin position="449"/>
        <end position="466"/>
    </location>
</feature>
<feature type="transmembrane region" description="Helical" evidence="5">
    <location>
        <begin position="159"/>
        <end position="185"/>
    </location>
</feature>
<comment type="subcellular location">
    <subcellularLocation>
        <location evidence="1">Membrane</location>
        <topology evidence="1">Multi-pass membrane protein</topology>
    </subcellularLocation>
</comment>
<feature type="domain" description="O-antigen ligase-related" evidence="6">
    <location>
        <begin position="197"/>
        <end position="401"/>
    </location>
</feature>
<dbReference type="Pfam" id="PF04932">
    <property type="entry name" value="Wzy_C"/>
    <property type="match status" value="1"/>
</dbReference>
<feature type="transmembrane region" description="Helical" evidence="5">
    <location>
        <begin position="192"/>
        <end position="207"/>
    </location>
</feature>
<feature type="transmembrane region" description="Helical" evidence="5">
    <location>
        <begin position="389"/>
        <end position="412"/>
    </location>
</feature>
<feature type="transmembrane region" description="Helical" evidence="5">
    <location>
        <begin position="213"/>
        <end position="230"/>
    </location>
</feature>
<feature type="transmembrane region" description="Helical" evidence="5">
    <location>
        <begin position="424"/>
        <end position="443"/>
    </location>
</feature>
<keyword evidence="2 5" id="KW-0812">Transmembrane</keyword>
<organism evidence="7 8">
    <name type="scientific">Helicobacter cinaedi</name>
    <dbReference type="NCBI Taxonomy" id="213"/>
    <lineage>
        <taxon>Bacteria</taxon>
        <taxon>Pseudomonadati</taxon>
        <taxon>Campylobacterota</taxon>
        <taxon>Epsilonproteobacteria</taxon>
        <taxon>Campylobacterales</taxon>
        <taxon>Helicobacteraceae</taxon>
        <taxon>Helicobacter</taxon>
    </lineage>
</organism>
<dbReference type="GO" id="GO:0016874">
    <property type="term" value="F:ligase activity"/>
    <property type="evidence" value="ECO:0007669"/>
    <property type="project" value="UniProtKB-KW"/>
</dbReference>
<evidence type="ECO:0000313" key="7">
    <source>
        <dbReference type="EMBL" id="STP10270.1"/>
    </source>
</evidence>
<name>A0A377JQL1_9HELI</name>
<evidence type="ECO:0000259" key="6">
    <source>
        <dbReference type="Pfam" id="PF04932"/>
    </source>
</evidence>
<protein>
    <submittedName>
        <fullName evidence="7">Lipid A core - O-antigen ligase and related enzymes</fullName>
    </submittedName>
</protein>
<feature type="transmembrane region" description="Helical" evidence="5">
    <location>
        <begin position="62"/>
        <end position="81"/>
    </location>
</feature>
<feature type="transmembrane region" description="Helical" evidence="5">
    <location>
        <begin position="237"/>
        <end position="255"/>
    </location>
</feature>
<dbReference type="InterPro" id="IPR007016">
    <property type="entry name" value="O-antigen_ligase-rel_domated"/>
</dbReference>
<evidence type="ECO:0000256" key="2">
    <source>
        <dbReference type="ARBA" id="ARBA00022692"/>
    </source>
</evidence>
<reference evidence="7 8" key="1">
    <citation type="submission" date="2018-06" db="EMBL/GenBank/DDBJ databases">
        <authorList>
            <consortium name="Pathogen Informatics"/>
            <person name="Doyle S."/>
        </authorList>
    </citation>
    <scope>NUCLEOTIDE SEQUENCE [LARGE SCALE GENOMIC DNA]</scope>
    <source>
        <strain evidence="7 8">NCTC12219</strain>
    </source>
</reference>
<keyword evidence="4 5" id="KW-0472">Membrane</keyword>
<feature type="transmembrane region" description="Helical" evidence="5">
    <location>
        <begin position="101"/>
        <end position="117"/>
    </location>
</feature>
<evidence type="ECO:0000256" key="5">
    <source>
        <dbReference type="SAM" id="Phobius"/>
    </source>
</evidence>
<sequence length="475" mass="54629">MGFIKKYNQEITLGLFCIGMFCYALGLSSFGKSFKTQTFFHIGGLLFIIYNYRLFSRDLWKTLSVPICCFVVVLLLGILTIFDDVWVRQVSVVLKSVNQHIVGYFVLFVFMFLFGMYGKVKYVFFFLVIFALLCVLEVCSTICLGLKNGFLNTAANIPFFFQAVFTYNIWLIAPASMSLAGVFVFKKWTYKILSFIGLILSLLAILANGERSFLVAFVAMLPIPFFAWQYKHKLKVLLFVLCIGIAFVVGFYHASKSFSDRYNFSHMVNNFAVVWNTKPIEMGQYDSACFANANWIQCAPESLVLGQNEITWEHSSLSRINMTKSTLLAVADAPFKPHIVGVFQIGEYLWNYYNIQNHQNRSYINFESDSNNKNTNGYNSPHNFAVSLLFSYGVIGFICIVIFQFFLLYSGYRCMQKQEYRWKSFWGLSLIIFVCGICIQSFFDVLYVHILQCIFIWCGVVVGLGWRDENLTNNQ</sequence>
<evidence type="ECO:0000256" key="3">
    <source>
        <dbReference type="ARBA" id="ARBA00022989"/>
    </source>
</evidence>
<keyword evidence="3 5" id="KW-1133">Transmembrane helix</keyword>
<dbReference type="GO" id="GO:0016020">
    <property type="term" value="C:membrane"/>
    <property type="evidence" value="ECO:0007669"/>
    <property type="project" value="UniProtKB-SubCell"/>
</dbReference>
<dbReference type="RefSeq" id="WP_115721191.1">
    <property type="nucleotide sequence ID" value="NZ_UGHX01000001.1"/>
</dbReference>
<keyword evidence="7" id="KW-0436">Ligase</keyword>